<dbReference type="Gene3D" id="3.20.20.450">
    <property type="entry name" value="EAL domain"/>
    <property type="match status" value="1"/>
</dbReference>
<dbReference type="InterPro" id="IPR035919">
    <property type="entry name" value="EAL_sf"/>
</dbReference>
<evidence type="ECO:0000256" key="1">
    <source>
        <dbReference type="SAM" id="MobiDB-lite"/>
    </source>
</evidence>
<feature type="region of interest" description="Disordered" evidence="1">
    <location>
        <begin position="150"/>
        <end position="173"/>
    </location>
</feature>
<reference evidence="4" key="1">
    <citation type="submission" date="2019-04" db="EMBL/GenBank/DDBJ databases">
        <title>Complete genome sequence of Sphingomonas sp. W1-2-3.</title>
        <authorList>
            <person name="Im W.T."/>
        </authorList>
    </citation>
    <scope>NUCLEOTIDE SEQUENCE [LARGE SCALE GENOMIC DNA]</scope>
    <source>
        <strain evidence="4">W1-2-3</strain>
    </source>
</reference>
<keyword evidence="4" id="KW-1185">Reference proteome</keyword>
<feature type="compositionally biased region" description="Basic residues" evidence="1">
    <location>
        <begin position="161"/>
        <end position="173"/>
    </location>
</feature>
<dbReference type="AlphaFoldDB" id="A0A4D7C106"/>
<dbReference type="Pfam" id="PF00563">
    <property type="entry name" value="EAL"/>
    <property type="match status" value="1"/>
</dbReference>
<feature type="domain" description="EAL" evidence="2">
    <location>
        <begin position="1"/>
        <end position="173"/>
    </location>
</feature>
<dbReference type="InterPro" id="IPR001633">
    <property type="entry name" value="EAL_dom"/>
</dbReference>
<organism evidence="3 4">
    <name type="scientific">Hankyongella ginsenosidimutans</name>
    <dbReference type="NCBI Taxonomy" id="1763828"/>
    <lineage>
        <taxon>Bacteria</taxon>
        <taxon>Pseudomonadati</taxon>
        <taxon>Pseudomonadota</taxon>
        <taxon>Alphaproteobacteria</taxon>
        <taxon>Sphingomonadales</taxon>
        <taxon>Sphingomonadaceae</taxon>
        <taxon>Hankyongella</taxon>
    </lineage>
</organism>
<dbReference type="InterPro" id="IPR050706">
    <property type="entry name" value="Cyclic-di-GMP_PDE-like"/>
</dbReference>
<dbReference type="SUPFAM" id="SSF141868">
    <property type="entry name" value="EAL domain-like"/>
    <property type="match status" value="1"/>
</dbReference>
<dbReference type="KEGG" id="hgn:E6W36_07070"/>
<dbReference type="Proteomes" id="UP000298714">
    <property type="component" value="Chromosome"/>
</dbReference>
<evidence type="ECO:0000313" key="3">
    <source>
        <dbReference type="EMBL" id="QCI79394.1"/>
    </source>
</evidence>
<protein>
    <submittedName>
        <fullName evidence="3">EAL domain-containing protein</fullName>
    </submittedName>
</protein>
<proteinExistence type="predicted"/>
<dbReference type="CDD" id="cd01948">
    <property type="entry name" value="EAL"/>
    <property type="match status" value="1"/>
</dbReference>
<dbReference type="PANTHER" id="PTHR33121">
    <property type="entry name" value="CYCLIC DI-GMP PHOSPHODIESTERASE PDEF"/>
    <property type="match status" value="1"/>
</dbReference>
<sequence length="173" mass="19296">MICGVEALCRWRHPHLGLVPPDEFVQHAEQTGAITELTRWTFEAALRELARWSVGGFDLSLAVNLSARMLHDESIPQLLASIARSYNLDPPRIIIEITESAIVLDPLTARKMPIILPMPVSNWRSTITDGLLILVCAAIAADPRAEDRSQLRAGYAGEPRVRRHRPLHGRSRA</sequence>
<name>A0A4D7C106_9SPHN</name>
<dbReference type="EMBL" id="CP039704">
    <property type="protein sequence ID" value="QCI79394.1"/>
    <property type="molecule type" value="Genomic_DNA"/>
</dbReference>
<evidence type="ECO:0000313" key="4">
    <source>
        <dbReference type="Proteomes" id="UP000298714"/>
    </source>
</evidence>
<accession>A0A4D7C106</accession>
<dbReference type="SMART" id="SM00052">
    <property type="entry name" value="EAL"/>
    <property type="match status" value="1"/>
</dbReference>
<gene>
    <name evidence="3" type="ORF">E6W36_07070</name>
</gene>
<evidence type="ECO:0000259" key="2">
    <source>
        <dbReference type="PROSITE" id="PS50883"/>
    </source>
</evidence>
<dbReference type="RefSeq" id="WP_222874230.1">
    <property type="nucleotide sequence ID" value="NZ_CP039704.1"/>
</dbReference>
<dbReference type="PANTHER" id="PTHR33121:SF71">
    <property type="entry name" value="OXYGEN SENSOR PROTEIN DOSP"/>
    <property type="match status" value="1"/>
</dbReference>
<dbReference type="GO" id="GO:0071111">
    <property type="term" value="F:cyclic-guanylate-specific phosphodiesterase activity"/>
    <property type="evidence" value="ECO:0007669"/>
    <property type="project" value="InterPro"/>
</dbReference>
<dbReference type="PROSITE" id="PS50883">
    <property type="entry name" value="EAL"/>
    <property type="match status" value="1"/>
</dbReference>